<evidence type="ECO:0000256" key="8">
    <source>
        <dbReference type="SAM" id="MobiDB-lite"/>
    </source>
</evidence>
<evidence type="ECO:0000256" key="6">
    <source>
        <dbReference type="ARBA" id="ARBA00023136"/>
    </source>
</evidence>
<feature type="transmembrane region" description="Helical" evidence="9">
    <location>
        <begin position="622"/>
        <end position="647"/>
    </location>
</feature>
<feature type="compositionally biased region" description="Basic and acidic residues" evidence="8">
    <location>
        <begin position="18"/>
        <end position="28"/>
    </location>
</feature>
<dbReference type="Gramene" id="KQJ89130">
    <property type="protein sequence ID" value="KQJ89130"/>
    <property type="gene ID" value="BRADI_4g23695v3"/>
</dbReference>
<dbReference type="PROSITE" id="PS50088">
    <property type="entry name" value="ANK_REPEAT"/>
    <property type="match status" value="3"/>
</dbReference>
<organism evidence="12">
    <name type="scientific">Brachypodium distachyon</name>
    <name type="common">Purple false brome</name>
    <name type="synonym">Trachynia distachya</name>
    <dbReference type="NCBI Taxonomy" id="15368"/>
    <lineage>
        <taxon>Eukaryota</taxon>
        <taxon>Viridiplantae</taxon>
        <taxon>Streptophyta</taxon>
        <taxon>Embryophyta</taxon>
        <taxon>Tracheophyta</taxon>
        <taxon>Spermatophyta</taxon>
        <taxon>Magnoliopsida</taxon>
        <taxon>Liliopsida</taxon>
        <taxon>Poales</taxon>
        <taxon>Poaceae</taxon>
        <taxon>BOP clade</taxon>
        <taxon>Pooideae</taxon>
        <taxon>Stipodae</taxon>
        <taxon>Brachypodieae</taxon>
        <taxon>Brachypodium</taxon>
    </lineage>
</organism>
<dbReference type="GO" id="GO:0016020">
    <property type="term" value="C:membrane"/>
    <property type="evidence" value="ECO:0000318"/>
    <property type="project" value="GO_Central"/>
</dbReference>
<dbReference type="InterPro" id="IPR002110">
    <property type="entry name" value="Ankyrin_rpt"/>
</dbReference>
<dbReference type="SMART" id="SM00248">
    <property type="entry name" value="ANK"/>
    <property type="match status" value="8"/>
</dbReference>
<dbReference type="STRING" id="15368.I1IMX5"/>
<dbReference type="eggNOG" id="KOG0504">
    <property type="taxonomic scope" value="Eukaryota"/>
</dbReference>
<dbReference type="Proteomes" id="UP000008810">
    <property type="component" value="Chromosome 4"/>
</dbReference>
<dbReference type="EnsemblPlants" id="KQJ89130">
    <property type="protein sequence ID" value="KQJ89130"/>
    <property type="gene ID" value="BRADI_4g23695v3"/>
</dbReference>
<evidence type="ECO:0000256" key="7">
    <source>
        <dbReference type="PROSITE-ProRule" id="PRU00023"/>
    </source>
</evidence>
<keyword evidence="5 7" id="KW-0040">ANK repeat</keyword>
<reference evidence="11 12" key="1">
    <citation type="journal article" date="2010" name="Nature">
        <title>Genome sequencing and analysis of the model grass Brachypodium distachyon.</title>
        <authorList>
            <consortium name="International Brachypodium Initiative"/>
        </authorList>
    </citation>
    <scope>NUCLEOTIDE SEQUENCE [LARGE SCALE GENOMIC DNA]</scope>
    <source>
        <strain evidence="11 12">Bd21</strain>
    </source>
</reference>
<evidence type="ECO:0000256" key="4">
    <source>
        <dbReference type="ARBA" id="ARBA00022989"/>
    </source>
</evidence>
<evidence type="ECO:0000259" key="10">
    <source>
        <dbReference type="Pfam" id="PF13962"/>
    </source>
</evidence>
<reference evidence="11" key="2">
    <citation type="submission" date="2017-06" db="EMBL/GenBank/DDBJ databases">
        <title>WGS assembly of Brachypodium distachyon.</title>
        <authorList>
            <consortium name="The International Brachypodium Initiative"/>
            <person name="Lucas S."/>
            <person name="Harmon-Smith M."/>
            <person name="Lail K."/>
            <person name="Tice H."/>
            <person name="Grimwood J."/>
            <person name="Bruce D."/>
            <person name="Barry K."/>
            <person name="Shu S."/>
            <person name="Lindquist E."/>
            <person name="Wang M."/>
            <person name="Pitluck S."/>
            <person name="Vogel J.P."/>
            <person name="Garvin D.F."/>
            <person name="Mockler T.C."/>
            <person name="Schmutz J."/>
            <person name="Rokhsar D."/>
            <person name="Bevan M.W."/>
        </authorList>
    </citation>
    <scope>NUCLEOTIDE SEQUENCE</scope>
    <source>
        <strain evidence="11">Bd21</strain>
    </source>
</reference>
<feature type="transmembrane region" description="Helical" evidence="9">
    <location>
        <begin position="565"/>
        <end position="586"/>
    </location>
</feature>
<dbReference type="HOGENOM" id="CLU_000134_36_3_1"/>
<feature type="domain" description="PGG" evidence="10">
    <location>
        <begin position="436"/>
        <end position="555"/>
    </location>
</feature>
<feature type="repeat" description="ANK" evidence="7">
    <location>
        <begin position="284"/>
        <end position="306"/>
    </location>
</feature>
<dbReference type="AlphaFoldDB" id="I1IMX5"/>
<protein>
    <recommendedName>
        <fullName evidence="10">PGG domain-containing protein</fullName>
    </recommendedName>
</protein>
<feature type="transmembrane region" description="Helical" evidence="9">
    <location>
        <begin position="445"/>
        <end position="463"/>
    </location>
</feature>
<dbReference type="EMBL" id="CM000883">
    <property type="protein sequence ID" value="KQJ89130.1"/>
    <property type="molecule type" value="Genomic_DNA"/>
</dbReference>
<feature type="repeat" description="ANK" evidence="7">
    <location>
        <begin position="147"/>
        <end position="179"/>
    </location>
</feature>
<evidence type="ECO:0000256" key="5">
    <source>
        <dbReference type="ARBA" id="ARBA00023043"/>
    </source>
</evidence>
<evidence type="ECO:0000256" key="9">
    <source>
        <dbReference type="SAM" id="Phobius"/>
    </source>
</evidence>
<feature type="transmembrane region" description="Helical" evidence="9">
    <location>
        <begin position="531"/>
        <end position="553"/>
    </location>
</feature>
<evidence type="ECO:0000313" key="12">
    <source>
        <dbReference type="EnsemblPlants" id="KQJ89130"/>
    </source>
</evidence>
<dbReference type="KEGG" id="bdi:100828735"/>
<dbReference type="SUPFAM" id="SSF48403">
    <property type="entry name" value="Ankyrin repeat"/>
    <property type="match status" value="1"/>
</dbReference>
<dbReference type="Pfam" id="PF13962">
    <property type="entry name" value="PGG"/>
    <property type="match status" value="1"/>
</dbReference>
<dbReference type="PANTHER" id="PTHR24186:SF41">
    <property type="entry name" value="PGG DOMAIN-CONTAINING PROTEIN"/>
    <property type="match status" value="1"/>
</dbReference>
<keyword evidence="3" id="KW-0677">Repeat</keyword>
<feature type="repeat" description="ANK" evidence="7">
    <location>
        <begin position="353"/>
        <end position="377"/>
    </location>
</feature>
<evidence type="ECO:0000256" key="1">
    <source>
        <dbReference type="ARBA" id="ARBA00004141"/>
    </source>
</evidence>
<keyword evidence="13" id="KW-1185">Reference proteome</keyword>
<dbReference type="PANTHER" id="PTHR24186">
    <property type="entry name" value="PROTEIN PHOSPHATASE 1 REGULATORY SUBUNIT"/>
    <property type="match status" value="1"/>
</dbReference>
<dbReference type="PROSITE" id="PS50297">
    <property type="entry name" value="ANK_REP_REGION"/>
    <property type="match status" value="3"/>
</dbReference>
<dbReference type="FunFam" id="1.25.40.20:FF:000673">
    <property type="entry name" value="Protein ACCELERATED CELL DEATH 6"/>
    <property type="match status" value="1"/>
</dbReference>
<dbReference type="InterPro" id="IPR036770">
    <property type="entry name" value="Ankyrin_rpt-contain_sf"/>
</dbReference>
<feature type="transmembrane region" description="Helical" evidence="9">
    <location>
        <begin position="498"/>
        <end position="519"/>
    </location>
</feature>
<dbReference type="GeneID" id="100828735"/>
<evidence type="ECO:0000313" key="11">
    <source>
        <dbReference type="EMBL" id="KQJ89130.1"/>
    </source>
</evidence>
<evidence type="ECO:0000313" key="13">
    <source>
        <dbReference type="Proteomes" id="UP000008810"/>
    </source>
</evidence>
<feature type="region of interest" description="Disordered" evidence="8">
    <location>
        <begin position="1"/>
        <end position="28"/>
    </location>
</feature>
<reference evidence="12" key="3">
    <citation type="submission" date="2018-08" db="UniProtKB">
        <authorList>
            <consortium name="EnsemblPlants"/>
        </authorList>
    </citation>
    <scope>IDENTIFICATION</scope>
    <source>
        <strain evidence="12">cv. Bd21</strain>
    </source>
</reference>
<dbReference type="OMA" id="IQNILVC"/>
<keyword evidence="6 9" id="KW-0472">Membrane</keyword>
<feature type="transmembrane region" description="Helical" evidence="9">
    <location>
        <begin position="394"/>
        <end position="416"/>
    </location>
</feature>
<dbReference type="InterPro" id="IPR026961">
    <property type="entry name" value="PGG_dom"/>
</dbReference>
<keyword evidence="2 9" id="KW-0812">Transmembrane</keyword>
<accession>I1IMX5</accession>
<sequence length="670" mass="71652">MDSRQHSIQLGARPGPDAGKKRPIDDDGRMSSELYRAVCDGNKEEAMALLLGGAATGQVDGIDHVVSTERNTVLHLAAKLGHDELIQELCASSGGNILLSSQNSVLDTPLHCAARAGHDRSVSLLIQLAWDCEDQRIQNILVCKNEAGDTALHLAARFGHHDVVKVIVSKAPGLASEVNNAGVSPLYLAVMSGSVPAVRAITTACSDASAAGPSSQNALHAAVFQGSEMVSAILHWMPGPSLASEADENGSNPLHFASSDGDLCIVHAILSVTPPCMVRIQDSEGLSALHVAADMGHVNVANTLLSVCPDAADLRDDRGRTFVHTAASRRHSNVVSLAIGKMLHGLLNAQDGEGNTPLHLAVAACAPNVVETLMWRGQVRADVMNNDGHMPFDIVARSSSFFSMLGMVVTLAAFGAQSHPQRQDRVEKWSGHDITKRVEKTMDSLAVVAVLIATVAFTAANSVPGSYEQSDGTAPDRYGKIVAKGMVVLQGKNIFKCFLVLDSLALVTSVVAVVLLVYGKASRFAGSWKSFVAALHCIWASLLSMILAFYAALSAVTSTRAVYGIVLNILYFGFYILCIVVTYYIAPPVSKRTIWKVLWRTGLRRDSVLTRHIKRQYPVANFYVPNLLLFVATNLLGLVGYFVVAFFTQQALREATPHRGLAPEPSSVLS</sequence>
<dbReference type="OrthoDB" id="303876at2759"/>
<evidence type="ECO:0000256" key="2">
    <source>
        <dbReference type="ARBA" id="ARBA00022692"/>
    </source>
</evidence>
<comment type="subcellular location">
    <subcellularLocation>
        <location evidence="1">Membrane</location>
        <topology evidence="1">Multi-pass membrane protein</topology>
    </subcellularLocation>
</comment>
<name>I1IMX5_BRADI</name>
<dbReference type="Pfam" id="PF12796">
    <property type="entry name" value="Ank_2"/>
    <property type="match status" value="4"/>
</dbReference>
<gene>
    <name evidence="12" type="primary">LOC100828735</name>
    <name evidence="11" type="ORF">BRADI_4g23695v3</name>
</gene>
<proteinExistence type="predicted"/>
<dbReference type="RefSeq" id="XP_010237878.1">
    <property type="nucleotide sequence ID" value="XM_010239576.3"/>
</dbReference>
<evidence type="ECO:0000256" key="3">
    <source>
        <dbReference type="ARBA" id="ARBA00022737"/>
    </source>
</evidence>
<dbReference type="Gene3D" id="1.25.40.20">
    <property type="entry name" value="Ankyrin repeat-containing domain"/>
    <property type="match status" value="1"/>
</dbReference>
<keyword evidence="4 9" id="KW-1133">Transmembrane helix</keyword>